<organism evidence="1 2">
    <name type="scientific">Maritimibacter alkaliphilus HTCC2654</name>
    <dbReference type="NCBI Taxonomy" id="314271"/>
    <lineage>
        <taxon>Bacteria</taxon>
        <taxon>Pseudomonadati</taxon>
        <taxon>Pseudomonadota</taxon>
        <taxon>Alphaproteobacteria</taxon>
        <taxon>Rhodobacterales</taxon>
        <taxon>Roseobacteraceae</taxon>
        <taxon>Maritimibacter</taxon>
    </lineage>
</organism>
<gene>
    <name evidence="1" type="ORF">RB2654_08497</name>
</gene>
<keyword evidence="2" id="KW-1185">Reference proteome</keyword>
<reference evidence="1 2" key="1">
    <citation type="journal article" date="2010" name="J. Bacteriol.">
        <title>Genome sequences of Pelagibaca bermudensis HTCC2601T and Maritimibacter alkaliphilus HTCC2654T, the type strains of two marine Roseobacter genera.</title>
        <authorList>
            <person name="Thrash J.C."/>
            <person name="Cho J.C."/>
            <person name="Ferriera S."/>
            <person name="Johnson J."/>
            <person name="Vergin K.L."/>
            <person name="Giovannoni S.J."/>
        </authorList>
    </citation>
    <scope>NUCLEOTIDE SEQUENCE [LARGE SCALE GENOMIC DNA]</scope>
    <source>
        <strain evidence="1 2">HTCC2654</strain>
    </source>
</reference>
<dbReference type="STRING" id="314271.RB2654_08497"/>
<accession>A3VHP0</accession>
<dbReference type="AlphaFoldDB" id="A3VHP0"/>
<dbReference type="EMBL" id="AAMT01000009">
    <property type="protein sequence ID" value="EAQ12231.1"/>
    <property type="molecule type" value="Genomic_DNA"/>
</dbReference>
<proteinExistence type="predicted"/>
<dbReference type="HOGENOM" id="CLU_3390176_0_0_5"/>
<evidence type="ECO:0000313" key="2">
    <source>
        <dbReference type="Proteomes" id="UP000002931"/>
    </source>
</evidence>
<name>A3VHP0_9RHOB</name>
<sequence length="32" mass="3870">MAKRTFRIETLRRGAKPIRRRAMDMACFLLEM</sequence>
<evidence type="ECO:0000313" key="1">
    <source>
        <dbReference type="EMBL" id="EAQ12231.1"/>
    </source>
</evidence>
<dbReference type="Proteomes" id="UP000002931">
    <property type="component" value="Unassembled WGS sequence"/>
</dbReference>
<comment type="caution">
    <text evidence="1">The sequence shown here is derived from an EMBL/GenBank/DDBJ whole genome shotgun (WGS) entry which is preliminary data.</text>
</comment>
<protein>
    <submittedName>
        <fullName evidence="1">Uncharacterized protein</fullName>
    </submittedName>
</protein>